<evidence type="ECO:0000259" key="1">
    <source>
        <dbReference type="PROSITE" id="PS51387"/>
    </source>
</evidence>
<comment type="caution">
    <text evidence="2">The sequence shown here is derived from an EMBL/GenBank/DDBJ whole genome shotgun (WGS) entry which is preliminary data.</text>
</comment>
<reference evidence="2 3" key="1">
    <citation type="submission" date="2024-02" db="EMBL/GenBank/DDBJ databases">
        <title>De novo assembly and annotation of 12 fungi associated with fruit tree decline syndrome in Ontario, Canada.</title>
        <authorList>
            <person name="Sulman M."/>
            <person name="Ellouze W."/>
            <person name="Ilyukhin E."/>
        </authorList>
    </citation>
    <scope>NUCLEOTIDE SEQUENCE [LARGE SCALE GENOMIC DNA]</scope>
    <source>
        <strain evidence="2 3">M1-105</strain>
    </source>
</reference>
<sequence>MATRQASGTPSSSGGSADDGKAAQQLAALVLQRDHILHDILDHIDEYVAKDASVDTAPLKDEVVRPVLRNDFDPEVQIRGFLRTLRHTRAFRDSLGKIESPVLKEQIEAFLEGRSAGDVLKGKGFALPASKLHGVVGKKEAGKEKKGGKASFVDVLKKLVFKLLDVKALFKSCFGQEKVIERDLPRVYEDEAKTKVMEVHSNEEFVNWGETVKHTPRYTFVPTTVLGVQNLVRYASANNLRVRCGGYRHSWSPIFSQANEILVSFVNLEQVTTLPDPMSLEPGDYTGEGVPDLKTIELGTQLSATKRLCRVGAAVTNEDFRRWAVANNAWALPVDVILVEVTIGGVNGPICHGAGRRHPTVSDHVRRVEYVDCNGALQVVDDPHLLKAAAGAFGLLGVVTHLTFELDAMTYAVMEPRKVDVGLAIPPLRKEDIPPALRAEWFDEKDAEEQMEVARREFERRARDDYYSEWFWFTYQQKAWVNTWNTVAEGADAVEYPDDAAVFLQWIEGWLGGVLTGSVLFNAIPGHWQAQLLATMGMAALPPRFGENDTPTIKTHLTNALHFRRGIQNMRVRDIELQIPIPGQASDASKPDFSVVQRAWWDAINVVYAREYSGAGASHRTAPMRLTLELRIMGGSDLLLAPQRSNAPHGTASIEVLTVPDADADEEWAGFAQKVVDRWMALRDASGARLNVRPHWAKEWEGLRMGEERLPARRFLREVAYKDAIPEFVAALAEIGGAQGWGVEEVRERFSNEMWDEVVFGKGK</sequence>
<dbReference type="Pfam" id="PF01565">
    <property type="entry name" value="FAD_binding_4"/>
    <property type="match status" value="1"/>
</dbReference>
<dbReference type="Gene3D" id="3.30.43.10">
    <property type="entry name" value="Uridine Diphospho-n-acetylenolpyruvylglucosamine Reductase, domain 2"/>
    <property type="match status" value="1"/>
</dbReference>
<dbReference type="Proteomes" id="UP001521116">
    <property type="component" value="Unassembled WGS sequence"/>
</dbReference>
<dbReference type="InterPro" id="IPR010031">
    <property type="entry name" value="FAD_lactone_oxidase-like"/>
</dbReference>
<keyword evidence="3" id="KW-1185">Reference proteome</keyword>
<dbReference type="InterPro" id="IPR016167">
    <property type="entry name" value="FAD-bd_PCMH_sub1"/>
</dbReference>
<dbReference type="PANTHER" id="PTHR43762">
    <property type="entry name" value="L-GULONOLACTONE OXIDASE"/>
    <property type="match status" value="1"/>
</dbReference>
<dbReference type="InterPro" id="IPR016166">
    <property type="entry name" value="FAD-bd_PCMH"/>
</dbReference>
<dbReference type="EMBL" id="JAJVDC020000054">
    <property type="protein sequence ID" value="KAL1629331.1"/>
    <property type="molecule type" value="Genomic_DNA"/>
</dbReference>
<dbReference type="InterPro" id="IPR006094">
    <property type="entry name" value="Oxid_FAD_bind_N"/>
</dbReference>
<dbReference type="InterPro" id="IPR016169">
    <property type="entry name" value="FAD-bd_PCMH_sub2"/>
</dbReference>
<protein>
    <recommendedName>
        <fullName evidence="1">FAD-binding PCMH-type domain-containing protein</fullName>
    </recommendedName>
</protein>
<organism evidence="2 3">
    <name type="scientific">Neofusicoccum ribis</name>
    <dbReference type="NCBI Taxonomy" id="45134"/>
    <lineage>
        <taxon>Eukaryota</taxon>
        <taxon>Fungi</taxon>
        <taxon>Dikarya</taxon>
        <taxon>Ascomycota</taxon>
        <taxon>Pezizomycotina</taxon>
        <taxon>Dothideomycetes</taxon>
        <taxon>Dothideomycetes incertae sedis</taxon>
        <taxon>Botryosphaeriales</taxon>
        <taxon>Botryosphaeriaceae</taxon>
        <taxon>Neofusicoccum</taxon>
    </lineage>
</organism>
<dbReference type="SUPFAM" id="SSF56176">
    <property type="entry name" value="FAD-binding/transporter-associated domain-like"/>
    <property type="match status" value="1"/>
</dbReference>
<gene>
    <name evidence="2" type="ORF">SLS56_005435</name>
</gene>
<accession>A0ABR3SUN9</accession>
<proteinExistence type="predicted"/>
<dbReference type="PROSITE" id="PS51387">
    <property type="entry name" value="FAD_PCMH"/>
    <property type="match status" value="1"/>
</dbReference>
<name>A0ABR3SUN9_9PEZI</name>
<dbReference type="InterPro" id="IPR036318">
    <property type="entry name" value="FAD-bd_PCMH-like_sf"/>
</dbReference>
<evidence type="ECO:0000313" key="2">
    <source>
        <dbReference type="EMBL" id="KAL1629331.1"/>
    </source>
</evidence>
<dbReference type="Gene3D" id="3.30.465.10">
    <property type="match status" value="1"/>
</dbReference>
<dbReference type="PANTHER" id="PTHR43762:SF1">
    <property type="entry name" value="D-ARABINONO-1,4-LACTONE OXIDASE"/>
    <property type="match status" value="1"/>
</dbReference>
<feature type="domain" description="FAD-binding PCMH-type" evidence="1">
    <location>
        <begin position="212"/>
        <end position="409"/>
    </location>
</feature>
<evidence type="ECO:0000313" key="3">
    <source>
        <dbReference type="Proteomes" id="UP001521116"/>
    </source>
</evidence>